<feature type="compositionally biased region" description="Basic and acidic residues" evidence="1">
    <location>
        <begin position="380"/>
        <end position="394"/>
    </location>
</feature>
<dbReference type="AlphaFoldDB" id="A0AAD9UC53"/>
<dbReference type="InterPro" id="IPR032675">
    <property type="entry name" value="LRR_dom_sf"/>
</dbReference>
<feature type="region of interest" description="Disordered" evidence="1">
    <location>
        <begin position="240"/>
        <end position="345"/>
    </location>
</feature>
<evidence type="ECO:0000313" key="3">
    <source>
        <dbReference type="EMBL" id="KAK2183860.1"/>
    </source>
</evidence>
<feature type="domain" description="Calponin-homology (CH)" evidence="2">
    <location>
        <begin position="656"/>
        <end position="745"/>
    </location>
</feature>
<dbReference type="Pfam" id="PF13855">
    <property type="entry name" value="LRR_8"/>
    <property type="match status" value="1"/>
</dbReference>
<dbReference type="PANTHER" id="PTHR16083">
    <property type="entry name" value="LEUCINE RICH REPEAT CONTAINING PROTEIN"/>
    <property type="match status" value="1"/>
</dbReference>
<dbReference type="Gene3D" id="3.80.10.10">
    <property type="entry name" value="Ribonuclease Inhibitor"/>
    <property type="match status" value="1"/>
</dbReference>
<dbReference type="InterPro" id="IPR001715">
    <property type="entry name" value="CH_dom"/>
</dbReference>
<feature type="region of interest" description="Disordered" evidence="1">
    <location>
        <begin position="150"/>
        <end position="180"/>
    </location>
</feature>
<gene>
    <name evidence="3" type="ORF">NP493_294g03031</name>
</gene>
<feature type="region of interest" description="Disordered" evidence="1">
    <location>
        <begin position="380"/>
        <end position="485"/>
    </location>
</feature>
<comment type="caution">
    <text evidence="3">The sequence shown here is derived from an EMBL/GenBank/DDBJ whole genome shotgun (WGS) entry which is preliminary data.</text>
</comment>
<organism evidence="3 4">
    <name type="scientific">Ridgeia piscesae</name>
    <name type="common">Tubeworm</name>
    <dbReference type="NCBI Taxonomy" id="27915"/>
    <lineage>
        <taxon>Eukaryota</taxon>
        <taxon>Metazoa</taxon>
        <taxon>Spiralia</taxon>
        <taxon>Lophotrochozoa</taxon>
        <taxon>Annelida</taxon>
        <taxon>Polychaeta</taxon>
        <taxon>Sedentaria</taxon>
        <taxon>Canalipalpata</taxon>
        <taxon>Sabellida</taxon>
        <taxon>Siboglinidae</taxon>
        <taxon>Ridgeia</taxon>
    </lineage>
</organism>
<dbReference type="SUPFAM" id="SSF52075">
    <property type="entry name" value="Outer arm dynein light chain 1"/>
    <property type="match status" value="1"/>
</dbReference>
<dbReference type="EMBL" id="JAODUO010000293">
    <property type="protein sequence ID" value="KAK2183860.1"/>
    <property type="molecule type" value="Genomic_DNA"/>
</dbReference>
<dbReference type="Proteomes" id="UP001209878">
    <property type="component" value="Unassembled WGS sequence"/>
</dbReference>
<feature type="compositionally biased region" description="Polar residues" evidence="1">
    <location>
        <begin position="590"/>
        <end position="604"/>
    </location>
</feature>
<reference evidence="3" key="1">
    <citation type="journal article" date="2023" name="Mol. Biol. Evol.">
        <title>Third-Generation Sequencing Reveals the Adaptive Role of the Epigenome in Three Deep-Sea Polychaetes.</title>
        <authorList>
            <person name="Perez M."/>
            <person name="Aroh O."/>
            <person name="Sun Y."/>
            <person name="Lan Y."/>
            <person name="Juniper S.K."/>
            <person name="Young C.R."/>
            <person name="Angers B."/>
            <person name="Qian P.Y."/>
        </authorList>
    </citation>
    <scope>NUCLEOTIDE SEQUENCE</scope>
    <source>
        <strain evidence="3">R07B-5</strain>
    </source>
</reference>
<feature type="compositionally biased region" description="Polar residues" evidence="1">
    <location>
        <begin position="240"/>
        <end position="273"/>
    </location>
</feature>
<dbReference type="Pfam" id="PF00307">
    <property type="entry name" value="CH"/>
    <property type="match status" value="1"/>
</dbReference>
<feature type="compositionally biased region" description="Polar residues" evidence="1">
    <location>
        <begin position="166"/>
        <end position="180"/>
    </location>
</feature>
<feature type="compositionally biased region" description="Polar residues" evidence="1">
    <location>
        <begin position="611"/>
        <end position="620"/>
    </location>
</feature>
<dbReference type="PANTHER" id="PTHR16083:SF85">
    <property type="entry name" value="FI16115P1"/>
    <property type="match status" value="1"/>
</dbReference>
<feature type="compositionally biased region" description="Basic and acidic residues" evidence="1">
    <location>
        <begin position="578"/>
        <end position="589"/>
    </location>
</feature>
<evidence type="ECO:0000259" key="2">
    <source>
        <dbReference type="PROSITE" id="PS50021"/>
    </source>
</evidence>
<sequence>MELDVSCNELTHLPVQIGDVQSLRRLNVRCNRLVELPQEISQLSLETLDCSSNKITHLPLAFRNMDMIERLLVADNPLVSPPAQLCSRGRVHITKYLQNEAAKEDRQRGILSEVDMRTVYRQPASLPHPISNGVKYPEYPMDKRKYRQAVDSGYRSTDSLEKCRWSPSNCHSNSADSEPTHLQSLHPVERSHEKQPELRQDIVTEPLAPPGDTSPTTSLKSFASLSSDCWSFVSAVENPNKPTSPDFSTLTSQSSFNSHRSLRSPTGQTSPERTSLDLPVLPGSPQVQRSPVVEMSEPHNCRSSPLQNSSWNSTSVTQSPSTSKSPYDSSPSPVTNCDPFAGYKVEPQDGLLDEFTRELQRQKSEYEAKKAAAAELRRQIEQEDEERRTRERQKAVRNLQDEEEDAAGREREREERRRAAVRVQEEQKALMERQREGARREGRCRTASSSAPNESRRVGLSQSFKEPANSQHTYKRTVSETPHTRYGDARQQNKCWCGHSISSCLRSGTGRSVNRQNSYVQAVAPDEEFRLRRDAMVSQQRHEAQMVRRRMEEDKHWIKKMQKDAVYGYVNRQRTHHGKVDDDIPHSHDTSLNSSFTNSTDGTSSPPPNFDDSNGSMNSHISQMLPETCRRKLEAMSDELNSLNPAFTIRRQYQQAQEEREHIDLLRQIIESRLKVVLPEDLPSALRDGVVLCHLANHLRPRSVASIHVPSHAAPKLSMAKCRKNVDSFLMACRDGHRPGRSVHV</sequence>
<feature type="compositionally biased region" description="Polar residues" evidence="1">
    <location>
        <begin position="460"/>
        <end position="472"/>
    </location>
</feature>
<protein>
    <recommendedName>
        <fullName evidence="2">Calponin-homology (CH) domain-containing protein</fullName>
    </recommendedName>
</protein>
<dbReference type="InterPro" id="IPR036872">
    <property type="entry name" value="CH_dom_sf"/>
</dbReference>
<dbReference type="InterPro" id="IPR001611">
    <property type="entry name" value="Leu-rich_rpt"/>
</dbReference>
<feature type="compositionally biased region" description="Polar residues" evidence="1">
    <location>
        <begin position="301"/>
        <end position="318"/>
    </location>
</feature>
<accession>A0AAD9UC53</accession>
<dbReference type="SMART" id="SM00364">
    <property type="entry name" value="LRR_BAC"/>
    <property type="match status" value="3"/>
</dbReference>
<name>A0AAD9UC53_RIDPI</name>
<feature type="region of interest" description="Disordered" evidence="1">
    <location>
        <begin position="577"/>
        <end position="620"/>
    </location>
</feature>
<feature type="compositionally biased region" description="Basic and acidic residues" evidence="1">
    <location>
        <begin position="406"/>
        <end position="444"/>
    </location>
</feature>
<feature type="compositionally biased region" description="Low complexity" evidence="1">
    <location>
        <begin position="319"/>
        <end position="333"/>
    </location>
</feature>
<dbReference type="PROSITE" id="PS50021">
    <property type="entry name" value="CH"/>
    <property type="match status" value="1"/>
</dbReference>
<dbReference type="Gene3D" id="1.10.418.10">
    <property type="entry name" value="Calponin-like domain"/>
    <property type="match status" value="1"/>
</dbReference>
<evidence type="ECO:0000313" key="4">
    <source>
        <dbReference type="Proteomes" id="UP001209878"/>
    </source>
</evidence>
<evidence type="ECO:0000256" key="1">
    <source>
        <dbReference type="SAM" id="MobiDB-lite"/>
    </source>
</evidence>
<keyword evidence="4" id="KW-1185">Reference proteome</keyword>
<proteinExistence type="predicted"/>
<dbReference type="SUPFAM" id="SSF47576">
    <property type="entry name" value="Calponin-homology domain, CH-domain"/>
    <property type="match status" value="1"/>
</dbReference>